<dbReference type="AlphaFoldDB" id="A0AAP0KM84"/>
<evidence type="ECO:0000313" key="2">
    <source>
        <dbReference type="Proteomes" id="UP001417504"/>
    </source>
</evidence>
<keyword evidence="2" id="KW-1185">Reference proteome</keyword>
<protein>
    <submittedName>
        <fullName evidence="1">Uncharacterized protein</fullName>
    </submittedName>
</protein>
<dbReference type="Proteomes" id="UP001417504">
    <property type="component" value="Unassembled WGS sequence"/>
</dbReference>
<sequence>MPSPCNALDLSSKWNDSAELSYVKCKNGKTKGCSSINGYLNASLDLFPHE</sequence>
<reference evidence="1 2" key="1">
    <citation type="submission" date="2024-01" db="EMBL/GenBank/DDBJ databases">
        <title>Genome assemblies of Stephania.</title>
        <authorList>
            <person name="Yang L."/>
        </authorList>
    </citation>
    <scope>NUCLEOTIDE SEQUENCE [LARGE SCALE GENOMIC DNA]</scope>
    <source>
        <strain evidence="1">QJT</strain>
        <tissue evidence="1">Leaf</tissue>
    </source>
</reference>
<proteinExistence type="predicted"/>
<accession>A0AAP0KM84</accession>
<name>A0AAP0KM84_9MAGN</name>
<organism evidence="1 2">
    <name type="scientific">Stephania japonica</name>
    <dbReference type="NCBI Taxonomy" id="461633"/>
    <lineage>
        <taxon>Eukaryota</taxon>
        <taxon>Viridiplantae</taxon>
        <taxon>Streptophyta</taxon>
        <taxon>Embryophyta</taxon>
        <taxon>Tracheophyta</taxon>
        <taxon>Spermatophyta</taxon>
        <taxon>Magnoliopsida</taxon>
        <taxon>Ranunculales</taxon>
        <taxon>Menispermaceae</taxon>
        <taxon>Menispermoideae</taxon>
        <taxon>Cissampelideae</taxon>
        <taxon>Stephania</taxon>
    </lineage>
</organism>
<dbReference type="EMBL" id="JBBNAE010000001">
    <property type="protein sequence ID" value="KAK9155157.1"/>
    <property type="molecule type" value="Genomic_DNA"/>
</dbReference>
<comment type="caution">
    <text evidence="1">The sequence shown here is derived from an EMBL/GenBank/DDBJ whole genome shotgun (WGS) entry which is preliminary data.</text>
</comment>
<gene>
    <name evidence="1" type="ORF">Sjap_002637</name>
</gene>
<evidence type="ECO:0000313" key="1">
    <source>
        <dbReference type="EMBL" id="KAK9155157.1"/>
    </source>
</evidence>